<evidence type="ECO:0000313" key="10">
    <source>
        <dbReference type="Proteomes" id="UP000587760"/>
    </source>
</evidence>
<evidence type="ECO:0000256" key="2">
    <source>
        <dbReference type="ARBA" id="ARBA00022723"/>
    </source>
</evidence>
<dbReference type="CDD" id="cd09608">
    <property type="entry name" value="M3B_PepF"/>
    <property type="match status" value="1"/>
</dbReference>
<evidence type="ECO:0000256" key="3">
    <source>
        <dbReference type="ARBA" id="ARBA00022801"/>
    </source>
</evidence>
<gene>
    <name evidence="9" type="ORF">HNR50_002738</name>
</gene>
<dbReference type="Pfam" id="PF08439">
    <property type="entry name" value="Peptidase_M3_N"/>
    <property type="match status" value="1"/>
</dbReference>
<dbReference type="GO" id="GO:0006518">
    <property type="term" value="P:peptide metabolic process"/>
    <property type="evidence" value="ECO:0007669"/>
    <property type="project" value="TreeGrafter"/>
</dbReference>
<dbReference type="NCBIfam" id="TIGR00181">
    <property type="entry name" value="pepF"/>
    <property type="match status" value="1"/>
</dbReference>
<sequence>MSKTIPERKDVKKEHQWNLVKLFESETKWEEALKDFEKMIPALGDFKGRLGLSSDSLKSCLDYMNKVDQLDERLGVYAFLRQAEDQGNSESTGRMSRYMRVATQAGAASSWFRPELLSLDDKTIKSYMTDKKLSDYRISLNKLLRYKPHTLSEKEETLLAKQQEFTSTPNKAFNALTNVDMDFGTIDTKEGTRPLTNATFNLLLQNEDPEVRKKTYDQFYGKLEEHKNTIAELYGGSVQTDIFNSSIRGFSSARKASLFADDVPEEVYDSLIQAVNDSLPALHDYYALRKEVLGLDEQHIYDTKTPLVKDIKAEHSYEEAVEKIYSALEPLGEEYRSTLRDGLLGNWVDRYENKGKRSGAFSYGTYNGEPYIMMNYNDENIRDMFTLAHEGGHSMHSWYSVKNNPFQHYNYAIFEAEVASTFNEQLLSDYMMKNTDSKEMKAYLIGNQIDDILATVYRQTMFAEYEHICHKMVEEGQPLTIDSLRAEYRKLLEKYFGPSVILEETSDLEGLRIPHFYRAFYVYKYATGLSASISLARRVLGGGEREKEDYLNFLKSGGSRFPLESLKLAGVDMSKPEPVKTALEHFASLVKELRALLT</sequence>
<keyword evidence="10" id="KW-1185">Reference proteome</keyword>
<keyword evidence="5 6" id="KW-0482">Metalloprotease</keyword>
<dbReference type="RefSeq" id="WP_184747311.1">
    <property type="nucleotide sequence ID" value="NZ_JACHGJ010000005.1"/>
</dbReference>
<dbReference type="AlphaFoldDB" id="A0A841RAU4"/>
<dbReference type="GO" id="GO:0046872">
    <property type="term" value="F:metal ion binding"/>
    <property type="evidence" value="ECO:0007669"/>
    <property type="project" value="UniProtKB-UniRule"/>
</dbReference>
<dbReference type="Pfam" id="PF01432">
    <property type="entry name" value="Peptidase_M3"/>
    <property type="match status" value="1"/>
</dbReference>
<dbReference type="InterPro" id="IPR045090">
    <property type="entry name" value="Pept_M3A_M3B"/>
</dbReference>
<dbReference type="PANTHER" id="PTHR11804:SF84">
    <property type="entry name" value="SACCHAROLYSIN"/>
    <property type="match status" value="1"/>
</dbReference>
<comment type="function">
    <text evidence="6">Has oligopeptidase activity and degrades a variety of small bioactive peptides.</text>
</comment>
<dbReference type="EC" id="3.4.24.-" evidence="6"/>
<evidence type="ECO:0000256" key="4">
    <source>
        <dbReference type="ARBA" id="ARBA00022833"/>
    </source>
</evidence>
<evidence type="ECO:0000259" key="8">
    <source>
        <dbReference type="Pfam" id="PF08439"/>
    </source>
</evidence>
<keyword evidence="2 6" id="KW-0479">Metal-binding</keyword>
<dbReference type="InterPro" id="IPR042088">
    <property type="entry name" value="OligoPept_F_C"/>
</dbReference>
<evidence type="ECO:0000256" key="1">
    <source>
        <dbReference type="ARBA" id="ARBA00022670"/>
    </source>
</evidence>
<feature type="domain" description="Peptidase M3A/M3B catalytic" evidence="7">
    <location>
        <begin position="202"/>
        <end position="583"/>
    </location>
</feature>
<dbReference type="Proteomes" id="UP000587760">
    <property type="component" value="Unassembled WGS sequence"/>
</dbReference>
<comment type="caution">
    <text evidence="9">The sequence shown here is derived from an EMBL/GenBank/DDBJ whole genome shotgun (WGS) entry which is preliminary data.</text>
</comment>
<keyword evidence="3 6" id="KW-0378">Hydrolase</keyword>
<dbReference type="Gene3D" id="1.20.140.70">
    <property type="entry name" value="Oligopeptidase f, N-terminal domain"/>
    <property type="match status" value="1"/>
</dbReference>
<evidence type="ECO:0000259" key="7">
    <source>
        <dbReference type="Pfam" id="PF01432"/>
    </source>
</evidence>
<reference evidence="9 10" key="1">
    <citation type="submission" date="2020-08" db="EMBL/GenBank/DDBJ databases">
        <title>Genomic Encyclopedia of Type Strains, Phase IV (KMG-IV): sequencing the most valuable type-strain genomes for metagenomic binning, comparative biology and taxonomic classification.</title>
        <authorList>
            <person name="Goeker M."/>
        </authorList>
    </citation>
    <scope>NUCLEOTIDE SEQUENCE [LARGE SCALE GENOMIC DNA]</scope>
    <source>
        <strain evidence="9 10">DSM 2461</strain>
    </source>
</reference>
<comment type="similarity">
    <text evidence="6">Belongs to the peptidase M3B family.</text>
</comment>
<feature type="domain" description="Oligopeptidase F N-terminal" evidence="8">
    <location>
        <begin position="115"/>
        <end position="183"/>
    </location>
</feature>
<organism evidence="9 10">
    <name type="scientific">Spirochaeta isovalerica</name>
    <dbReference type="NCBI Taxonomy" id="150"/>
    <lineage>
        <taxon>Bacteria</taxon>
        <taxon>Pseudomonadati</taxon>
        <taxon>Spirochaetota</taxon>
        <taxon>Spirochaetia</taxon>
        <taxon>Spirochaetales</taxon>
        <taxon>Spirochaetaceae</taxon>
        <taxon>Spirochaeta</taxon>
    </lineage>
</organism>
<protein>
    <recommendedName>
        <fullName evidence="6">Oligopeptidase F</fullName>
        <ecNumber evidence="6">3.4.24.-</ecNumber>
    </recommendedName>
</protein>
<dbReference type="EMBL" id="JACHGJ010000005">
    <property type="protein sequence ID" value="MBB6481065.1"/>
    <property type="molecule type" value="Genomic_DNA"/>
</dbReference>
<dbReference type="Gene3D" id="1.10.1370.20">
    <property type="entry name" value="Oligoendopeptidase f, C-terminal domain"/>
    <property type="match status" value="1"/>
</dbReference>
<proteinExistence type="inferred from homology"/>
<keyword evidence="4 6" id="KW-0862">Zinc</keyword>
<evidence type="ECO:0000313" key="9">
    <source>
        <dbReference type="EMBL" id="MBB6481065.1"/>
    </source>
</evidence>
<accession>A0A841RAU4</accession>
<name>A0A841RAU4_9SPIO</name>
<keyword evidence="1 6" id="KW-0645">Protease</keyword>
<dbReference type="InterPro" id="IPR001567">
    <property type="entry name" value="Pept_M3A_M3B_dom"/>
</dbReference>
<dbReference type="GO" id="GO:0004222">
    <property type="term" value="F:metalloendopeptidase activity"/>
    <property type="evidence" value="ECO:0007669"/>
    <property type="project" value="UniProtKB-UniRule"/>
</dbReference>
<dbReference type="Gene3D" id="1.10.287.830">
    <property type="entry name" value="putative peptidase helix hairpin domain like"/>
    <property type="match status" value="1"/>
</dbReference>
<evidence type="ECO:0000256" key="6">
    <source>
        <dbReference type="RuleBase" id="RU368091"/>
    </source>
</evidence>
<evidence type="ECO:0000256" key="5">
    <source>
        <dbReference type="ARBA" id="ARBA00023049"/>
    </source>
</evidence>
<dbReference type="GO" id="GO:0006508">
    <property type="term" value="P:proteolysis"/>
    <property type="evidence" value="ECO:0007669"/>
    <property type="project" value="UniProtKB-KW"/>
</dbReference>
<dbReference type="InterPro" id="IPR004438">
    <property type="entry name" value="Peptidase_M3B"/>
</dbReference>
<dbReference type="PANTHER" id="PTHR11804">
    <property type="entry name" value="PROTEASE M3 THIMET OLIGOPEPTIDASE-RELATED"/>
    <property type="match status" value="1"/>
</dbReference>
<comment type="cofactor">
    <cofactor evidence="6">
        <name>Zn(2+)</name>
        <dbReference type="ChEBI" id="CHEBI:29105"/>
    </cofactor>
    <text evidence="6">Binds 1 zinc ion.</text>
</comment>
<dbReference type="SUPFAM" id="SSF55486">
    <property type="entry name" value="Metalloproteases ('zincins'), catalytic domain"/>
    <property type="match status" value="1"/>
</dbReference>
<dbReference type="InterPro" id="IPR013647">
    <property type="entry name" value="OligopepF_N_dom"/>
</dbReference>